<dbReference type="Proteomes" id="UP000012073">
    <property type="component" value="Unassembled WGS sequence"/>
</dbReference>
<feature type="region of interest" description="Disordered" evidence="1">
    <location>
        <begin position="497"/>
        <end position="534"/>
    </location>
</feature>
<feature type="compositionally biased region" description="Basic and acidic residues" evidence="1">
    <location>
        <begin position="331"/>
        <end position="353"/>
    </location>
</feature>
<feature type="compositionally biased region" description="Basic residues" evidence="1">
    <location>
        <begin position="518"/>
        <end position="534"/>
    </location>
</feature>
<evidence type="ECO:0000313" key="3">
    <source>
        <dbReference type="Proteomes" id="UP000012073"/>
    </source>
</evidence>
<accession>R7QCY2</accession>
<dbReference type="AlphaFoldDB" id="R7QCY2"/>
<dbReference type="OrthoDB" id="10680034at2759"/>
<keyword evidence="3" id="KW-1185">Reference proteome</keyword>
<feature type="region of interest" description="Disordered" evidence="1">
    <location>
        <begin position="79"/>
        <end position="99"/>
    </location>
</feature>
<feature type="compositionally biased region" description="Acidic residues" evidence="1">
    <location>
        <begin position="196"/>
        <end position="209"/>
    </location>
</feature>
<dbReference type="KEGG" id="ccp:CHC_T00004306001"/>
<gene>
    <name evidence="2" type="ORF">CHC_T00004306001</name>
</gene>
<evidence type="ECO:0000256" key="1">
    <source>
        <dbReference type="SAM" id="MobiDB-lite"/>
    </source>
</evidence>
<evidence type="ECO:0000313" key="2">
    <source>
        <dbReference type="EMBL" id="CDF35924.1"/>
    </source>
</evidence>
<reference evidence="3" key="1">
    <citation type="journal article" date="2013" name="Proc. Natl. Acad. Sci. U.S.A.">
        <title>Genome structure and metabolic features in the red seaweed Chondrus crispus shed light on evolution of the Archaeplastida.</title>
        <authorList>
            <person name="Collen J."/>
            <person name="Porcel B."/>
            <person name="Carre W."/>
            <person name="Ball S.G."/>
            <person name="Chaparro C."/>
            <person name="Tonon T."/>
            <person name="Barbeyron T."/>
            <person name="Michel G."/>
            <person name="Noel B."/>
            <person name="Valentin K."/>
            <person name="Elias M."/>
            <person name="Artiguenave F."/>
            <person name="Arun A."/>
            <person name="Aury J.M."/>
            <person name="Barbosa-Neto J.F."/>
            <person name="Bothwell J.H."/>
            <person name="Bouget F.Y."/>
            <person name="Brillet L."/>
            <person name="Cabello-Hurtado F."/>
            <person name="Capella-Gutierrez S."/>
            <person name="Charrier B."/>
            <person name="Cladiere L."/>
            <person name="Cock J.M."/>
            <person name="Coelho S.M."/>
            <person name="Colleoni C."/>
            <person name="Czjzek M."/>
            <person name="Da Silva C."/>
            <person name="Delage L."/>
            <person name="Denoeud F."/>
            <person name="Deschamps P."/>
            <person name="Dittami S.M."/>
            <person name="Gabaldon T."/>
            <person name="Gachon C.M."/>
            <person name="Groisillier A."/>
            <person name="Herve C."/>
            <person name="Jabbari K."/>
            <person name="Katinka M."/>
            <person name="Kloareg B."/>
            <person name="Kowalczyk N."/>
            <person name="Labadie K."/>
            <person name="Leblanc C."/>
            <person name="Lopez P.J."/>
            <person name="McLachlan D.H."/>
            <person name="Meslet-Cladiere L."/>
            <person name="Moustafa A."/>
            <person name="Nehr Z."/>
            <person name="Nyvall Collen P."/>
            <person name="Panaud O."/>
            <person name="Partensky F."/>
            <person name="Poulain J."/>
            <person name="Rensing S.A."/>
            <person name="Rousvoal S."/>
            <person name="Samson G."/>
            <person name="Symeonidi A."/>
            <person name="Weissenbach J."/>
            <person name="Zambounis A."/>
            <person name="Wincker P."/>
            <person name="Boyen C."/>
        </authorList>
    </citation>
    <scope>NUCLEOTIDE SEQUENCE [LARGE SCALE GENOMIC DNA]</scope>
    <source>
        <strain evidence="3">cv. Stackhouse</strain>
    </source>
</reference>
<feature type="compositionally biased region" description="Low complexity" evidence="1">
    <location>
        <begin position="89"/>
        <end position="99"/>
    </location>
</feature>
<dbReference type="RefSeq" id="XP_005715743.1">
    <property type="nucleotide sequence ID" value="XM_005715686.1"/>
</dbReference>
<feature type="region of interest" description="Disordered" evidence="1">
    <location>
        <begin position="246"/>
        <end position="457"/>
    </location>
</feature>
<dbReference type="GeneID" id="17323462"/>
<feature type="region of interest" description="Disordered" evidence="1">
    <location>
        <begin position="154"/>
        <end position="220"/>
    </location>
</feature>
<sequence>MPRTPRAAAKGVEFSDEPIILGAPASSTATTADHSPSIYQSHHSSEPHLHISPADVALRPPGKRRARFHSDQSLTLNHVEEPLETSCTDSDASASIPSSPLHPIAKKAFLAAQYDGTPQNEKLVEQSTRINTKLNSMPSGGAFSFMNSSEDIVSDSLDTSDSDTETASSTDDDLRSSRRMIRVDGSAKLSSASGLNDDDFLDDDDDDGFGIEGAERVDEEEDIQVRSFGRSFARVSLKDGEDVIIRDPRKKDGARSEVAFALPGSEEDGGRRRSSSVRVPDRPRPLESDGDSGLRGMNTSRSDPPRRKSRMRLTFNKRAATANAVKNAQRKSMERNSIDRTSVDRTSVDRDGVARPSIDRVLATRSMQPDVDMSSDTDSDVMMTGSCFPSRKGTASRRRTRSSTSNVKPGASVDIAWPQQDKSKLGGWGRKKSQAAGQLVSPPDMSNMVEGRRRHPSPERKIVKNVSLQKDDWIDFATNAARSQRHPWLVRVLSANRMSSPAKKQTRPIAAQTEQDKTRKKSKRFWRVFSRKSK</sequence>
<feature type="compositionally biased region" description="Basic and acidic residues" evidence="1">
    <location>
        <begin position="246"/>
        <end position="255"/>
    </location>
</feature>
<protein>
    <submittedName>
        <fullName evidence="2">Uncharacterized protein</fullName>
    </submittedName>
</protein>
<feature type="region of interest" description="Disordered" evidence="1">
    <location>
        <begin position="1"/>
        <end position="53"/>
    </location>
</feature>
<feature type="compositionally biased region" description="Polar residues" evidence="1">
    <location>
        <begin position="25"/>
        <end position="42"/>
    </location>
</feature>
<dbReference type="Gramene" id="CDF35924">
    <property type="protein sequence ID" value="CDF35924"/>
    <property type="gene ID" value="CHC_T00004306001"/>
</dbReference>
<name>R7QCY2_CHOCR</name>
<dbReference type="EMBL" id="HG001751">
    <property type="protein sequence ID" value="CDF35924.1"/>
    <property type="molecule type" value="Genomic_DNA"/>
</dbReference>
<organism evidence="2 3">
    <name type="scientific">Chondrus crispus</name>
    <name type="common">Carrageen Irish moss</name>
    <name type="synonym">Polymorpha crispa</name>
    <dbReference type="NCBI Taxonomy" id="2769"/>
    <lineage>
        <taxon>Eukaryota</taxon>
        <taxon>Rhodophyta</taxon>
        <taxon>Florideophyceae</taxon>
        <taxon>Rhodymeniophycidae</taxon>
        <taxon>Gigartinales</taxon>
        <taxon>Gigartinaceae</taxon>
        <taxon>Chondrus</taxon>
    </lineage>
</organism>
<proteinExistence type="predicted"/>